<protein>
    <submittedName>
        <fullName evidence="1">Lysis protein</fullName>
    </submittedName>
</protein>
<dbReference type="PROSITE" id="PS51257">
    <property type="entry name" value="PROKAR_LIPOPROTEIN"/>
    <property type="match status" value="1"/>
</dbReference>
<accession>A0A8S5LBU6</accession>
<proteinExistence type="predicted"/>
<name>A0A8S5LBU6_9CAUD</name>
<reference evidence="1" key="1">
    <citation type="journal article" date="2021" name="Proc. Natl. Acad. Sci. U.S.A.">
        <title>A Catalog of Tens of Thousands of Viruses from Human Metagenomes Reveals Hidden Associations with Chronic Diseases.</title>
        <authorList>
            <person name="Tisza M.J."/>
            <person name="Buck C.B."/>
        </authorList>
    </citation>
    <scope>NUCLEOTIDE SEQUENCE</scope>
    <source>
        <strain evidence="1">Ctt5z12</strain>
    </source>
</reference>
<dbReference type="EMBL" id="BK014676">
    <property type="protein sequence ID" value="DAD67422.1"/>
    <property type="molecule type" value="Genomic_DNA"/>
</dbReference>
<evidence type="ECO:0000313" key="1">
    <source>
        <dbReference type="EMBL" id="DAD67422.1"/>
    </source>
</evidence>
<sequence length="95" mass="10705">MKRGNKEIMLKSDFVVLCVTLIILAIIFCGCSSKEPQIITKTVYQEVRTPVACLTKMPVKPKFEANDPQSARELMEYFKTCEELLKGCADERAGD</sequence>
<organism evidence="1">
    <name type="scientific">Siphoviridae sp. ctt5z12</name>
    <dbReference type="NCBI Taxonomy" id="2823604"/>
    <lineage>
        <taxon>Viruses</taxon>
        <taxon>Duplodnaviria</taxon>
        <taxon>Heunggongvirae</taxon>
        <taxon>Uroviricota</taxon>
        <taxon>Caudoviricetes</taxon>
    </lineage>
</organism>